<dbReference type="PANTHER" id="PTHR10009:SF18">
    <property type="entry name" value="PROTEIN YELLOW-LIKE PROTEIN"/>
    <property type="match status" value="1"/>
</dbReference>
<dbReference type="RefSeq" id="WP_238306422.1">
    <property type="nucleotide sequence ID" value="NZ_BPQM01000128.1"/>
</dbReference>
<protein>
    <recommendedName>
        <fullName evidence="6">Major royal jelly protein</fullName>
    </recommendedName>
</protein>
<reference evidence="4" key="2">
    <citation type="submission" date="2021-08" db="EMBL/GenBank/DDBJ databases">
        <authorList>
            <person name="Tani A."/>
            <person name="Ola A."/>
            <person name="Ogura Y."/>
            <person name="Katsura K."/>
            <person name="Hayashi T."/>
        </authorList>
    </citation>
    <scope>NUCLEOTIDE SEQUENCE</scope>
    <source>
        <strain evidence="4">NBRC 103626</strain>
    </source>
</reference>
<dbReference type="AlphaFoldDB" id="A0AA37HUU7"/>
<sequence>MTRSTAASAALVMMLLATASLAQQQNTRLSGSTARLQLVASFEHQVTGVTIGADGRIFVNFPRWTEDAPISVAELTRDGQDKPYQVKPYPDEAWNSWRNAKKTQMSAGDHFVCVQSVVADAHGNLRVVDPAAPATAPVVQGGPKLVRIDLRTNKVAQVIPFDERVAPQGSYLNDVRLSSDGRYAILTDAGAKGALVVVDLQRGGARRVLDGHPSTQPEKDVVVKADGQALRRTDGRGVEFAADSIALSSDGRILYWKALTGRTLYRIETDALVNPGLSDKDLEAHVKRADETEPTDGLWIDRRGRLYLSAIEQDAVKVRDGDRVTTLVQDKRLRWPDTFSEGPDGTIYVTSSRIQDMSWFKPETGPRLETQLWRIEGTGGVSEAEKASPSGHRHR</sequence>
<dbReference type="Proteomes" id="UP001055108">
    <property type="component" value="Unassembled WGS sequence"/>
</dbReference>
<name>A0AA37HUU7_9HYPH</name>
<evidence type="ECO:0008006" key="6">
    <source>
        <dbReference type="Google" id="ProtNLM"/>
    </source>
</evidence>
<keyword evidence="3" id="KW-0732">Signal</keyword>
<dbReference type="Pfam" id="PF03022">
    <property type="entry name" value="MRJP"/>
    <property type="match status" value="1"/>
</dbReference>
<keyword evidence="5" id="KW-1185">Reference proteome</keyword>
<evidence type="ECO:0000313" key="5">
    <source>
        <dbReference type="Proteomes" id="UP001055108"/>
    </source>
</evidence>
<gene>
    <name evidence="4" type="ORF">NBEOAGPD_4372</name>
</gene>
<keyword evidence="2" id="KW-0964">Secreted</keyword>
<feature type="signal peptide" evidence="3">
    <location>
        <begin position="1"/>
        <end position="22"/>
    </location>
</feature>
<dbReference type="SUPFAM" id="SSF101898">
    <property type="entry name" value="NHL repeat"/>
    <property type="match status" value="1"/>
</dbReference>
<evidence type="ECO:0000256" key="2">
    <source>
        <dbReference type="ARBA" id="ARBA00022525"/>
    </source>
</evidence>
<dbReference type="InterPro" id="IPR017996">
    <property type="entry name" value="MRJP/yellow-related"/>
</dbReference>
<reference evidence="4" key="1">
    <citation type="journal article" date="2016" name="Front. Microbiol.">
        <title>Genome Sequence of the Piezophilic, Mesophilic Sulfate-Reducing Bacterium Desulfovibrio indicus J2T.</title>
        <authorList>
            <person name="Cao J."/>
            <person name="Maignien L."/>
            <person name="Shao Z."/>
            <person name="Alain K."/>
            <person name="Jebbar M."/>
        </authorList>
    </citation>
    <scope>NUCLEOTIDE SEQUENCE</scope>
    <source>
        <strain evidence="4">NBRC 103626</strain>
    </source>
</reference>
<accession>A0AA37HUU7</accession>
<comment type="subcellular location">
    <subcellularLocation>
        <location evidence="1">Secreted</location>
    </subcellularLocation>
</comment>
<dbReference type="PANTHER" id="PTHR10009">
    <property type="entry name" value="PROTEIN YELLOW-RELATED"/>
    <property type="match status" value="1"/>
</dbReference>
<dbReference type="Gene3D" id="2.120.10.30">
    <property type="entry name" value="TolB, C-terminal domain"/>
    <property type="match status" value="1"/>
</dbReference>
<dbReference type="InterPro" id="IPR011042">
    <property type="entry name" value="6-blade_b-propeller_TolB-like"/>
</dbReference>
<organism evidence="4 5">
    <name type="scientific">Methylobacterium gregans</name>
    <dbReference type="NCBI Taxonomy" id="374424"/>
    <lineage>
        <taxon>Bacteria</taxon>
        <taxon>Pseudomonadati</taxon>
        <taxon>Pseudomonadota</taxon>
        <taxon>Alphaproteobacteria</taxon>
        <taxon>Hyphomicrobiales</taxon>
        <taxon>Methylobacteriaceae</taxon>
        <taxon>Methylobacterium</taxon>
    </lineage>
</organism>
<feature type="chain" id="PRO_5041202637" description="Major royal jelly protein" evidence="3">
    <location>
        <begin position="23"/>
        <end position="395"/>
    </location>
</feature>
<dbReference type="GO" id="GO:0005576">
    <property type="term" value="C:extracellular region"/>
    <property type="evidence" value="ECO:0007669"/>
    <property type="project" value="UniProtKB-SubCell"/>
</dbReference>
<comment type="caution">
    <text evidence="4">The sequence shown here is derived from an EMBL/GenBank/DDBJ whole genome shotgun (WGS) entry which is preliminary data.</text>
</comment>
<evidence type="ECO:0000313" key="4">
    <source>
        <dbReference type="EMBL" id="GJD81127.1"/>
    </source>
</evidence>
<evidence type="ECO:0000256" key="3">
    <source>
        <dbReference type="SAM" id="SignalP"/>
    </source>
</evidence>
<evidence type="ECO:0000256" key="1">
    <source>
        <dbReference type="ARBA" id="ARBA00004613"/>
    </source>
</evidence>
<dbReference type="EMBL" id="BPQM01000128">
    <property type="protein sequence ID" value="GJD81127.1"/>
    <property type="molecule type" value="Genomic_DNA"/>
</dbReference>
<proteinExistence type="predicted"/>